<dbReference type="InterPro" id="IPR045330">
    <property type="entry name" value="TRM3/TARBP1"/>
</dbReference>
<comment type="caution">
    <text evidence="1">The sequence shown here is derived from an EMBL/GenBank/DDBJ whole genome shotgun (WGS) entry which is preliminary data.</text>
</comment>
<dbReference type="GO" id="GO:0030488">
    <property type="term" value="P:tRNA methylation"/>
    <property type="evidence" value="ECO:0007669"/>
    <property type="project" value="TreeGrafter"/>
</dbReference>
<organism evidence="1 2">
    <name type="scientific">Salix dunnii</name>
    <dbReference type="NCBI Taxonomy" id="1413687"/>
    <lineage>
        <taxon>Eukaryota</taxon>
        <taxon>Viridiplantae</taxon>
        <taxon>Streptophyta</taxon>
        <taxon>Embryophyta</taxon>
        <taxon>Tracheophyta</taxon>
        <taxon>Spermatophyta</taxon>
        <taxon>Magnoliopsida</taxon>
        <taxon>eudicotyledons</taxon>
        <taxon>Gunneridae</taxon>
        <taxon>Pentapetalae</taxon>
        <taxon>rosids</taxon>
        <taxon>fabids</taxon>
        <taxon>Malpighiales</taxon>
        <taxon>Salicaceae</taxon>
        <taxon>Saliceae</taxon>
        <taxon>Salix</taxon>
    </lineage>
</organism>
<dbReference type="PANTHER" id="PTHR12029">
    <property type="entry name" value="RNA METHYLTRANSFERASE"/>
    <property type="match status" value="1"/>
</dbReference>
<dbReference type="EMBL" id="JADGMS010000005">
    <property type="protein sequence ID" value="KAF9682200.1"/>
    <property type="molecule type" value="Genomic_DNA"/>
</dbReference>
<protein>
    <recommendedName>
        <fullName evidence="3">tRNA/rRNA methyltransferase SpoU type domain-containing protein</fullName>
    </recommendedName>
</protein>
<keyword evidence="2" id="KW-1185">Reference proteome</keyword>
<proteinExistence type="predicted"/>
<accession>A0A835K348</accession>
<dbReference type="OrthoDB" id="241340at2759"/>
<dbReference type="PANTHER" id="PTHR12029:SF11">
    <property type="entry name" value="METHYLTRANSFERASE TARBP1-RELATED"/>
    <property type="match status" value="1"/>
</dbReference>
<sequence length="77" mass="8729">MENEDELLDQSFQSRSLTMEKIRASRQQFILVASMLDRIPNIAGLARTCEVSKASGLAIADASILRDKQFQLIRFEL</sequence>
<reference evidence="1 2" key="1">
    <citation type="submission" date="2020-10" db="EMBL/GenBank/DDBJ databases">
        <title>Plant Genome Project.</title>
        <authorList>
            <person name="Zhang R.-G."/>
        </authorList>
    </citation>
    <scope>NUCLEOTIDE SEQUENCE [LARGE SCALE GENOMIC DNA]</scope>
    <source>
        <strain evidence="1">FAFU-HL-1</strain>
        <tissue evidence="1">Leaf</tissue>
    </source>
</reference>
<name>A0A835K348_9ROSI</name>
<dbReference type="GO" id="GO:0016423">
    <property type="term" value="F:tRNA (guanine) methyltransferase activity"/>
    <property type="evidence" value="ECO:0007669"/>
    <property type="project" value="TreeGrafter"/>
</dbReference>
<evidence type="ECO:0008006" key="3">
    <source>
        <dbReference type="Google" id="ProtNLM"/>
    </source>
</evidence>
<gene>
    <name evidence="1" type="ORF">SADUNF_Sadunf05G0083900</name>
</gene>
<dbReference type="Proteomes" id="UP000657918">
    <property type="component" value="Unassembled WGS sequence"/>
</dbReference>
<dbReference type="AlphaFoldDB" id="A0A835K348"/>
<evidence type="ECO:0000313" key="2">
    <source>
        <dbReference type="Proteomes" id="UP000657918"/>
    </source>
</evidence>
<evidence type="ECO:0000313" key="1">
    <source>
        <dbReference type="EMBL" id="KAF9682200.1"/>
    </source>
</evidence>